<dbReference type="AlphaFoldDB" id="A0A3M6B7T7"/>
<protein>
    <submittedName>
        <fullName evidence="1">Carbonic anhydrase</fullName>
    </submittedName>
</protein>
<dbReference type="SUPFAM" id="SSF53056">
    <property type="entry name" value="beta-carbonic anhydrase, cab"/>
    <property type="match status" value="1"/>
</dbReference>
<dbReference type="GO" id="GO:0004089">
    <property type="term" value="F:carbonate dehydratase activity"/>
    <property type="evidence" value="ECO:0007669"/>
    <property type="project" value="InterPro"/>
</dbReference>
<dbReference type="GO" id="GO:0008270">
    <property type="term" value="F:zinc ion binding"/>
    <property type="evidence" value="ECO:0007669"/>
    <property type="project" value="InterPro"/>
</dbReference>
<reference evidence="1 2" key="1">
    <citation type="submission" date="2018-08" db="EMBL/GenBank/DDBJ databases">
        <title>Recombination of ecologically and evolutionarily significant loci maintains genetic cohesion in the Pseudomonas syringae species complex.</title>
        <authorList>
            <person name="Dillon M."/>
            <person name="Thakur S."/>
            <person name="Almeida R.N.D."/>
            <person name="Weir B.S."/>
            <person name="Guttman D.S."/>
        </authorList>
    </citation>
    <scope>NUCLEOTIDE SEQUENCE [LARGE SCALE GENOMIC DNA]</scope>
    <source>
        <strain evidence="1 2">ICMP 11281</strain>
    </source>
</reference>
<sequence length="53" mass="6013">MLEDSVKSNVQRTVKRLRTASEPTLVNPIRDGKVRVVGAYYSLENGQVEFFDV</sequence>
<accession>A0A3M6B7T7</accession>
<organism evidence="1 2">
    <name type="scientific">Pseudomonas syringae pv. maculicola</name>
    <dbReference type="NCBI Taxonomy" id="59511"/>
    <lineage>
        <taxon>Bacteria</taxon>
        <taxon>Pseudomonadati</taxon>
        <taxon>Pseudomonadota</taxon>
        <taxon>Gammaproteobacteria</taxon>
        <taxon>Pseudomonadales</taxon>
        <taxon>Pseudomonadaceae</taxon>
        <taxon>Pseudomonas</taxon>
    </lineage>
</organism>
<evidence type="ECO:0000313" key="1">
    <source>
        <dbReference type="EMBL" id="RMV27074.1"/>
    </source>
</evidence>
<evidence type="ECO:0000313" key="2">
    <source>
        <dbReference type="Proteomes" id="UP000271631"/>
    </source>
</evidence>
<proteinExistence type="predicted"/>
<dbReference type="EMBL" id="RBUQ01000379">
    <property type="protein sequence ID" value="RMV27074.1"/>
    <property type="molecule type" value="Genomic_DNA"/>
</dbReference>
<name>A0A3M6B7T7_PSEYM</name>
<comment type="caution">
    <text evidence="1">The sequence shown here is derived from an EMBL/GenBank/DDBJ whole genome shotgun (WGS) entry which is preliminary data.</text>
</comment>
<dbReference type="Gene3D" id="3.40.1050.10">
    <property type="entry name" value="Carbonic anhydrase"/>
    <property type="match status" value="1"/>
</dbReference>
<dbReference type="Proteomes" id="UP000271631">
    <property type="component" value="Unassembled WGS sequence"/>
</dbReference>
<dbReference type="InterPro" id="IPR036874">
    <property type="entry name" value="Carbonic_anhydrase_sf"/>
</dbReference>
<gene>
    <name evidence="1" type="ORF">ALP13_04703</name>
</gene>